<evidence type="ECO:0000313" key="2">
    <source>
        <dbReference type="EMBL" id="KAJ8948223.1"/>
    </source>
</evidence>
<organism evidence="2 3">
    <name type="scientific">Rhamnusium bicolor</name>
    <dbReference type="NCBI Taxonomy" id="1586634"/>
    <lineage>
        <taxon>Eukaryota</taxon>
        <taxon>Metazoa</taxon>
        <taxon>Ecdysozoa</taxon>
        <taxon>Arthropoda</taxon>
        <taxon>Hexapoda</taxon>
        <taxon>Insecta</taxon>
        <taxon>Pterygota</taxon>
        <taxon>Neoptera</taxon>
        <taxon>Endopterygota</taxon>
        <taxon>Coleoptera</taxon>
        <taxon>Polyphaga</taxon>
        <taxon>Cucujiformia</taxon>
        <taxon>Chrysomeloidea</taxon>
        <taxon>Cerambycidae</taxon>
        <taxon>Lepturinae</taxon>
        <taxon>Rhagiini</taxon>
        <taxon>Rhamnusium</taxon>
    </lineage>
</organism>
<evidence type="ECO:0000313" key="3">
    <source>
        <dbReference type="Proteomes" id="UP001162156"/>
    </source>
</evidence>
<proteinExistence type="predicted"/>
<feature type="region of interest" description="Disordered" evidence="1">
    <location>
        <begin position="1"/>
        <end position="22"/>
    </location>
</feature>
<evidence type="ECO:0000256" key="1">
    <source>
        <dbReference type="SAM" id="MobiDB-lite"/>
    </source>
</evidence>
<dbReference type="AlphaFoldDB" id="A0AAV8Y9W6"/>
<gene>
    <name evidence="2" type="ORF">NQ314_008460</name>
</gene>
<reference evidence="2" key="1">
    <citation type="journal article" date="2023" name="Insect Mol. Biol.">
        <title>Genome sequencing provides insights into the evolution of gene families encoding plant cell wall-degrading enzymes in longhorned beetles.</title>
        <authorList>
            <person name="Shin N.R."/>
            <person name="Okamura Y."/>
            <person name="Kirsch R."/>
            <person name="Pauchet Y."/>
        </authorList>
    </citation>
    <scope>NUCLEOTIDE SEQUENCE</scope>
    <source>
        <strain evidence="2">RBIC_L_NR</strain>
    </source>
</reference>
<dbReference type="EMBL" id="JANEYF010002313">
    <property type="protein sequence ID" value="KAJ8948223.1"/>
    <property type="molecule type" value="Genomic_DNA"/>
</dbReference>
<accession>A0AAV8Y9W6</accession>
<keyword evidence="3" id="KW-1185">Reference proteome</keyword>
<protein>
    <submittedName>
        <fullName evidence="2">Uncharacterized protein</fullName>
    </submittedName>
</protein>
<comment type="caution">
    <text evidence="2">The sequence shown here is derived from an EMBL/GenBank/DDBJ whole genome shotgun (WGS) entry which is preliminary data.</text>
</comment>
<name>A0AAV8Y9W6_9CUCU</name>
<dbReference type="Proteomes" id="UP001162156">
    <property type="component" value="Unassembled WGS sequence"/>
</dbReference>
<sequence length="59" mass="6918">MRNSSENDVSVHLESDDEEDDFRDLTIENEINVNELDDNNHLPDLTQDRELNCQRATLM</sequence>